<dbReference type="AlphaFoldDB" id="A0A0D0AMZ9"/>
<reference evidence="1 2" key="1">
    <citation type="submission" date="2014-04" db="EMBL/GenBank/DDBJ databases">
        <authorList>
            <consortium name="DOE Joint Genome Institute"/>
            <person name="Kuo A."/>
            <person name="Ruytinx J."/>
            <person name="Rineau F."/>
            <person name="Colpaert J."/>
            <person name="Kohler A."/>
            <person name="Nagy L.G."/>
            <person name="Floudas D."/>
            <person name="Copeland A."/>
            <person name="Barry K.W."/>
            <person name="Cichocki N."/>
            <person name="Veneault-Fourrey C."/>
            <person name="LaButti K."/>
            <person name="Lindquist E.A."/>
            <person name="Lipzen A."/>
            <person name="Lundell T."/>
            <person name="Morin E."/>
            <person name="Murat C."/>
            <person name="Sun H."/>
            <person name="Tunlid A."/>
            <person name="Henrissat B."/>
            <person name="Grigoriev I.V."/>
            <person name="Hibbett D.S."/>
            <person name="Martin F."/>
            <person name="Nordberg H.P."/>
            <person name="Cantor M.N."/>
            <person name="Hua S.X."/>
        </authorList>
    </citation>
    <scope>NUCLEOTIDE SEQUENCE [LARGE SCALE GENOMIC DNA]</scope>
    <source>
        <strain evidence="1 2">UH-Slu-Lm8-n1</strain>
    </source>
</reference>
<dbReference type="HOGENOM" id="CLU_1908092_0_0_1"/>
<gene>
    <name evidence="1" type="ORF">CY34DRAFT_566343</name>
</gene>
<name>A0A0D0AMZ9_9AGAM</name>
<evidence type="ECO:0000313" key="2">
    <source>
        <dbReference type="Proteomes" id="UP000054485"/>
    </source>
</evidence>
<protein>
    <submittedName>
        <fullName evidence="1">Uncharacterized protein</fullName>
    </submittedName>
</protein>
<dbReference type="EMBL" id="KN835607">
    <property type="protein sequence ID" value="KIK35597.1"/>
    <property type="molecule type" value="Genomic_DNA"/>
</dbReference>
<dbReference type="Proteomes" id="UP000054485">
    <property type="component" value="Unassembled WGS sequence"/>
</dbReference>
<organism evidence="1 2">
    <name type="scientific">Suillus luteus UH-Slu-Lm8-n1</name>
    <dbReference type="NCBI Taxonomy" id="930992"/>
    <lineage>
        <taxon>Eukaryota</taxon>
        <taxon>Fungi</taxon>
        <taxon>Dikarya</taxon>
        <taxon>Basidiomycota</taxon>
        <taxon>Agaricomycotina</taxon>
        <taxon>Agaricomycetes</taxon>
        <taxon>Agaricomycetidae</taxon>
        <taxon>Boletales</taxon>
        <taxon>Suillineae</taxon>
        <taxon>Suillaceae</taxon>
        <taxon>Suillus</taxon>
    </lineage>
</organism>
<dbReference type="InParanoid" id="A0A0D0AMZ9"/>
<accession>A0A0D0AMZ9</accession>
<reference evidence="2" key="2">
    <citation type="submission" date="2015-01" db="EMBL/GenBank/DDBJ databases">
        <title>Evolutionary Origins and Diversification of the Mycorrhizal Mutualists.</title>
        <authorList>
            <consortium name="DOE Joint Genome Institute"/>
            <consortium name="Mycorrhizal Genomics Consortium"/>
            <person name="Kohler A."/>
            <person name="Kuo A."/>
            <person name="Nagy L.G."/>
            <person name="Floudas D."/>
            <person name="Copeland A."/>
            <person name="Barry K.W."/>
            <person name="Cichocki N."/>
            <person name="Veneault-Fourrey C."/>
            <person name="LaButti K."/>
            <person name="Lindquist E.A."/>
            <person name="Lipzen A."/>
            <person name="Lundell T."/>
            <person name="Morin E."/>
            <person name="Murat C."/>
            <person name="Riley R."/>
            <person name="Ohm R."/>
            <person name="Sun H."/>
            <person name="Tunlid A."/>
            <person name="Henrissat B."/>
            <person name="Grigoriev I.V."/>
            <person name="Hibbett D.S."/>
            <person name="Martin F."/>
        </authorList>
    </citation>
    <scope>NUCLEOTIDE SEQUENCE [LARGE SCALE GENOMIC DNA]</scope>
    <source>
        <strain evidence="2">UH-Slu-Lm8-n1</strain>
    </source>
</reference>
<sequence>MNWAIHTYYEPFIEPDGCKAWPVSTISPSMYRSRPSLCIPIVETQFAQPSSHVRSLWQLVWFSPSSDHYTDLGQKTKLMLRNHPPNLNNGCDGGTDPGSRSMHICYLVRIHRRDENILVPRVVIVYPTMPHPP</sequence>
<evidence type="ECO:0000313" key="1">
    <source>
        <dbReference type="EMBL" id="KIK35597.1"/>
    </source>
</evidence>
<proteinExistence type="predicted"/>
<keyword evidence="2" id="KW-1185">Reference proteome</keyword>